<evidence type="ECO:0000256" key="8">
    <source>
        <dbReference type="SAM" id="SignalP"/>
    </source>
</evidence>
<feature type="signal peptide" evidence="8">
    <location>
        <begin position="1"/>
        <end position="20"/>
    </location>
</feature>
<dbReference type="Proteomes" id="UP000501868">
    <property type="component" value="Chromosome"/>
</dbReference>
<feature type="domain" description="Spore germination GerAC-like C-terminal" evidence="9">
    <location>
        <begin position="196"/>
        <end position="364"/>
    </location>
</feature>
<evidence type="ECO:0000256" key="3">
    <source>
        <dbReference type="ARBA" id="ARBA00022544"/>
    </source>
</evidence>
<gene>
    <name evidence="11" type="ORF">HFZ78_16990</name>
</gene>
<evidence type="ECO:0000259" key="10">
    <source>
        <dbReference type="Pfam" id="PF25198"/>
    </source>
</evidence>
<keyword evidence="3" id="KW-0309">Germination</keyword>
<dbReference type="InterPro" id="IPR046953">
    <property type="entry name" value="Spore_GerAC-like_C"/>
</dbReference>
<reference evidence="11 12" key="2">
    <citation type="submission" date="2020-04" db="EMBL/GenBank/DDBJ databases">
        <authorList>
            <person name="Fomenkov A."/>
            <person name="Anton B.P."/>
            <person name="Roberts R.J."/>
        </authorList>
    </citation>
    <scope>NUCLEOTIDE SEQUENCE [LARGE SCALE GENOMIC DNA]</scope>
    <source>
        <strain evidence="11 12">S2</strain>
    </source>
</reference>
<feature type="domain" description="Spore germination protein N-terminal" evidence="10">
    <location>
        <begin position="21"/>
        <end position="188"/>
    </location>
</feature>
<dbReference type="InterPro" id="IPR057336">
    <property type="entry name" value="GerAC_N"/>
</dbReference>
<dbReference type="Gene3D" id="3.30.300.210">
    <property type="entry name" value="Nutrient germinant receptor protein C, domain 3"/>
    <property type="match status" value="1"/>
</dbReference>
<dbReference type="PROSITE" id="PS51257">
    <property type="entry name" value="PROKAR_LIPOPROTEIN"/>
    <property type="match status" value="1"/>
</dbReference>
<evidence type="ECO:0000259" key="9">
    <source>
        <dbReference type="Pfam" id="PF05504"/>
    </source>
</evidence>
<dbReference type="EMBL" id="CP051128">
    <property type="protein sequence ID" value="QIZ08215.1"/>
    <property type="molecule type" value="Genomic_DNA"/>
</dbReference>
<organism evidence="11 12">
    <name type="scientific">Priestia megaterium</name>
    <name type="common">Bacillus megaterium</name>
    <dbReference type="NCBI Taxonomy" id="1404"/>
    <lineage>
        <taxon>Bacteria</taxon>
        <taxon>Bacillati</taxon>
        <taxon>Bacillota</taxon>
        <taxon>Bacilli</taxon>
        <taxon>Bacillales</taxon>
        <taxon>Bacillaceae</taxon>
        <taxon>Priestia</taxon>
    </lineage>
</organism>
<comment type="similarity">
    <text evidence="2">Belongs to the GerABKC lipoprotein family.</text>
</comment>
<evidence type="ECO:0000256" key="2">
    <source>
        <dbReference type="ARBA" id="ARBA00007886"/>
    </source>
</evidence>
<dbReference type="Pfam" id="PF05504">
    <property type="entry name" value="Spore_GerAC"/>
    <property type="match status" value="1"/>
</dbReference>
<feature type="chain" id="PRO_5039234768" evidence="8">
    <location>
        <begin position="21"/>
        <end position="367"/>
    </location>
</feature>
<name>A0A6H1P428_PRIMG</name>
<dbReference type="InterPro" id="IPR008844">
    <property type="entry name" value="Spore_GerAC-like"/>
</dbReference>
<dbReference type="NCBIfam" id="TIGR02887">
    <property type="entry name" value="spore_ger_x_C"/>
    <property type="match status" value="1"/>
</dbReference>
<dbReference type="PANTHER" id="PTHR35789">
    <property type="entry name" value="SPORE GERMINATION PROTEIN B3"/>
    <property type="match status" value="1"/>
</dbReference>
<keyword evidence="7" id="KW-0449">Lipoprotein</keyword>
<dbReference type="AlphaFoldDB" id="A0A6H1P428"/>
<sequence length="367" mass="42169">MKRKTLLCLSLLSMMMTGCVDQINVEDVTLSLILGLDLDEDDHLVVYMSSPVFNKEAKVKEEKVEVKAVTIRDSRELFDMTVMALTSGSKTQLILIGKKLLKRKNWIDYIDPFYRDPKNTVTTRVVAVDGPVSDVIFFRPEDKPRLPLYLANLVDTAYRRNVTVKTTIQEFHEQTTEKGMTASITQMKKDHKIMLTGTALLDEQSRYKLSIKPHENKLLRILQDKTKGDFPFTISVPLESNGREKHWISFSTPNVKVKTKVRYDGHFIFDTDVKMRIAITERLFPFNVRKDTAKLQKSIETKLQADFERLIKKTQTATIDPFGFGIYARAYTYPEWKKVQNQWGKAFSKADVNVKVRVTIGGMGTIK</sequence>
<dbReference type="GO" id="GO:0016020">
    <property type="term" value="C:membrane"/>
    <property type="evidence" value="ECO:0007669"/>
    <property type="project" value="UniProtKB-SubCell"/>
</dbReference>
<evidence type="ECO:0000256" key="4">
    <source>
        <dbReference type="ARBA" id="ARBA00022729"/>
    </source>
</evidence>
<keyword evidence="4 8" id="KW-0732">Signal</keyword>
<dbReference type="InterPro" id="IPR038501">
    <property type="entry name" value="Spore_GerAC_C_sf"/>
</dbReference>
<evidence type="ECO:0000256" key="7">
    <source>
        <dbReference type="ARBA" id="ARBA00023288"/>
    </source>
</evidence>
<protein>
    <submittedName>
        <fullName evidence="11">Ger(X)C family spore germination protein</fullName>
    </submittedName>
</protein>
<evidence type="ECO:0000256" key="5">
    <source>
        <dbReference type="ARBA" id="ARBA00023136"/>
    </source>
</evidence>
<evidence type="ECO:0000313" key="11">
    <source>
        <dbReference type="EMBL" id="QIZ08215.1"/>
    </source>
</evidence>
<dbReference type="GO" id="GO:0009847">
    <property type="term" value="P:spore germination"/>
    <property type="evidence" value="ECO:0007669"/>
    <property type="project" value="InterPro"/>
</dbReference>
<evidence type="ECO:0000256" key="1">
    <source>
        <dbReference type="ARBA" id="ARBA00004635"/>
    </source>
</evidence>
<evidence type="ECO:0000256" key="6">
    <source>
        <dbReference type="ARBA" id="ARBA00023139"/>
    </source>
</evidence>
<keyword evidence="6" id="KW-0564">Palmitate</keyword>
<accession>A0A6H1P428</accession>
<proteinExistence type="inferred from homology"/>
<keyword evidence="5" id="KW-0472">Membrane</keyword>
<reference evidence="11 12" key="1">
    <citation type="submission" date="2020-04" db="EMBL/GenBank/DDBJ databases">
        <title>Genome-Wide Identification of 5-Methylcytosine Sites in Bacterial Genomes By High-Throughput Sequencing of MspJI Restriction Fragments.</title>
        <authorList>
            <person name="Wu V."/>
        </authorList>
    </citation>
    <scope>NUCLEOTIDE SEQUENCE [LARGE SCALE GENOMIC DNA]</scope>
    <source>
        <strain evidence="11 12">S2</strain>
    </source>
</reference>
<comment type="subcellular location">
    <subcellularLocation>
        <location evidence="1">Membrane</location>
        <topology evidence="1">Lipid-anchor</topology>
    </subcellularLocation>
</comment>
<dbReference type="Pfam" id="PF25198">
    <property type="entry name" value="Spore_GerAC_N"/>
    <property type="match status" value="1"/>
</dbReference>
<dbReference type="PANTHER" id="PTHR35789:SF1">
    <property type="entry name" value="SPORE GERMINATION PROTEIN B3"/>
    <property type="match status" value="1"/>
</dbReference>
<evidence type="ECO:0000313" key="12">
    <source>
        <dbReference type="Proteomes" id="UP000501868"/>
    </source>
</evidence>